<evidence type="ECO:0000313" key="2">
    <source>
        <dbReference type="Proteomes" id="UP000266673"/>
    </source>
</evidence>
<protein>
    <submittedName>
        <fullName evidence="1">Uncharacterized protein</fullName>
    </submittedName>
</protein>
<reference evidence="1 2" key="1">
    <citation type="submission" date="2018-06" db="EMBL/GenBank/DDBJ databases">
        <title>Comparative genomics reveals the genomic features of Rhizophagus irregularis, R. cerebriforme, R. diaphanum and Gigaspora rosea, and their symbiotic lifestyle signature.</title>
        <authorList>
            <person name="Morin E."/>
            <person name="San Clemente H."/>
            <person name="Chen E.C.H."/>
            <person name="De La Providencia I."/>
            <person name="Hainaut M."/>
            <person name="Kuo A."/>
            <person name="Kohler A."/>
            <person name="Murat C."/>
            <person name="Tang N."/>
            <person name="Roy S."/>
            <person name="Loubradou J."/>
            <person name="Henrissat B."/>
            <person name="Grigoriev I.V."/>
            <person name="Corradi N."/>
            <person name="Roux C."/>
            <person name="Martin F.M."/>
        </authorList>
    </citation>
    <scope>NUCLEOTIDE SEQUENCE [LARGE SCALE GENOMIC DNA]</scope>
    <source>
        <strain evidence="1 2">DAOM 194757</strain>
    </source>
</reference>
<dbReference type="AlphaFoldDB" id="A0A397VA05"/>
<gene>
    <name evidence="1" type="ORF">C2G38_2183631</name>
</gene>
<dbReference type="EMBL" id="QKWP01000517">
    <property type="protein sequence ID" value="RIB18771.1"/>
    <property type="molecule type" value="Genomic_DNA"/>
</dbReference>
<proteinExistence type="predicted"/>
<comment type="caution">
    <text evidence="1">The sequence shown here is derived from an EMBL/GenBank/DDBJ whole genome shotgun (WGS) entry which is preliminary data.</text>
</comment>
<dbReference type="OrthoDB" id="2438948at2759"/>
<dbReference type="Proteomes" id="UP000266673">
    <property type="component" value="Unassembled WGS sequence"/>
</dbReference>
<keyword evidence="2" id="KW-1185">Reference proteome</keyword>
<organism evidence="1 2">
    <name type="scientific">Gigaspora rosea</name>
    <dbReference type="NCBI Taxonomy" id="44941"/>
    <lineage>
        <taxon>Eukaryota</taxon>
        <taxon>Fungi</taxon>
        <taxon>Fungi incertae sedis</taxon>
        <taxon>Mucoromycota</taxon>
        <taxon>Glomeromycotina</taxon>
        <taxon>Glomeromycetes</taxon>
        <taxon>Diversisporales</taxon>
        <taxon>Gigasporaceae</taxon>
        <taxon>Gigaspora</taxon>
    </lineage>
</organism>
<accession>A0A397VA05</accession>
<name>A0A397VA05_9GLOM</name>
<evidence type="ECO:0000313" key="1">
    <source>
        <dbReference type="EMBL" id="RIB18771.1"/>
    </source>
</evidence>
<sequence length="71" mass="8153">MDKLISIFESDYILFMDIKQHVMIACNALQAQFIELYKAIKIYDPKQLPASDNNLANYGNKAINILAIFIE</sequence>